<dbReference type="STRING" id="526222.Desal_2907"/>
<organism evidence="2 3">
    <name type="scientific">Maridesulfovibrio salexigens (strain ATCC 14822 / DSM 2638 / NCIMB 8403 / VKM B-1763)</name>
    <name type="common">Desulfovibrio salexigens</name>
    <dbReference type="NCBI Taxonomy" id="526222"/>
    <lineage>
        <taxon>Bacteria</taxon>
        <taxon>Pseudomonadati</taxon>
        <taxon>Thermodesulfobacteriota</taxon>
        <taxon>Desulfovibrionia</taxon>
        <taxon>Desulfovibrionales</taxon>
        <taxon>Desulfovibrionaceae</taxon>
        <taxon>Maridesulfovibrio</taxon>
    </lineage>
</organism>
<gene>
    <name evidence="2" type="ordered locus">Desal_2907</name>
</gene>
<dbReference type="OrthoDB" id="9806641at2"/>
<keyword evidence="3" id="KW-1185">Reference proteome</keyword>
<evidence type="ECO:0000256" key="1">
    <source>
        <dbReference type="SAM" id="SignalP"/>
    </source>
</evidence>
<feature type="chain" id="PRO_5002962856" description="DUF3108 domain-containing protein" evidence="1">
    <location>
        <begin position="34"/>
        <end position="266"/>
    </location>
</feature>
<reference evidence="2 3" key="1">
    <citation type="submission" date="2009-06" db="EMBL/GenBank/DDBJ databases">
        <title>Complete sequence of Desulfovibrio salexigens DSM 2638.</title>
        <authorList>
            <consortium name="US DOE Joint Genome Institute"/>
            <person name="Lucas S."/>
            <person name="Copeland A."/>
            <person name="Lapidus A."/>
            <person name="Glavina del Rio T."/>
            <person name="Tice H."/>
            <person name="Bruce D."/>
            <person name="Goodwin L."/>
            <person name="Pitluck S."/>
            <person name="Munk A.C."/>
            <person name="Brettin T."/>
            <person name="Detter J.C."/>
            <person name="Han C."/>
            <person name="Tapia R."/>
            <person name="Larimer F."/>
            <person name="Land M."/>
            <person name="Hauser L."/>
            <person name="Kyrpides N."/>
            <person name="Anderson I."/>
            <person name="Wall J.D."/>
            <person name="Arkin A.P."/>
            <person name="Dehal P."/>
            <person name="Chivian D."/>
            <person name="Giles B."/>
            <person name="Hazen T.C."/>
        </authorList>
    </citation>
    <scope>NUCLEOTIDE SEQUENCE [LARGE SCALE GENOMIC DNA]</scope>
    <source>
        <strain evidence="3">ATCC 14822 / DSM 2638 / NCIMB 8403 / VKM B-1763</strain>
    </source>
</reference>
<dbReference type="AlphaFoldDB" id="C6C088"/>
<evidence type="ECO:0000313" key="2">
    <source>
        <dbReference type="EMBL" id="ACS80959.1"/>
    </source>
</evidence>
<feature type="signal peptide" evidence="1">
    <location>
        <begin position="1"/>
        <end position="33"/>
    </location>
</feature>
<proteinExistence type="predicted"/>
<sequence>MQKYLYDHMVRSLLAAGFLSAVLTIFFACAAHAESKLPFHPGEKIEYNLYWTVFHAGYAELTTSKGNGTSGPIFNATARTNDFVDVFYKVRNRIESITTPGMDSALYYFKKQREGDYHRDITLRFDWNTFSVTRYGSDGTFRQKLPIYPGEHDPLSILFSFRTQPLEEGYEFVCPITDGKKSVIGRAMVTGRETITVAGKEYDTFVVEPEIKDLGGVFKKSPDATLKMWFTADELRIPVKVKSEVSVGHFSVELSKYTPGDPEVEF</sequence>
<protein>
    <recommendedName>
        <fullName evidence="4">DUF3108 domain-containing protein</fullName>
    </recommendedName>
</protein>
<accession>C6C088</accession>
<dbReference type="Proteomes" id="UP000002601">
    <property type="component" value="Chromosome"/>
</dbReference>
<dbReference type="InterPro" id="IPR021457">
    <property type="entry name" value="DUF3108"/>
</dbReference>
<evidence type="ECO:0000313" key="3">
    <source>
        <dbReference type="Proteomes" id="UP000002601"/>
    </source>
</evidence>
<evidence type="ECO:0008006" key="4">
    <source>
        <dbReference type="Google" id="ProtNLM"/>
    </source>
</evidence>
<dbReference type="RefSeq" id="WP_015852775.1">
    <property type="nucleotide sequence ID" value="NC_012881.1"/>
</dbReference>
<name>C6C088_MARSD</name>
<dbReference type="Pfam" id="PF11306">
    <property type="entry name" value="DUF3108"/>
    <property type="match status" value="1"/>
</dbReference>
<dbReference type="HOGENOM" id="CLU_073797_3_1_7"/>
<dbReference type="EMBL" id="CP001649">
    <property type="protein sequence ID" value="ACS80959.1"/>
    <property type="molecule type" value="Genomic_DNA"/>
</dbReference>
<dbReference type="PROSITE" id="PS51257">
    <property type="entry name" value="PROKAR_LIPOPROTEIN"/>
    <property type="match status" value="1"/>
</dbReference>
<keyword evidence="1" id="KW-0732">Signal</keyword>
<dbReference type="KEGG" id="dsa:Desal_2907"/>
<dbReference type="eggNOG" id="COG3170">
    <property type="taxonomic scope" value="Bacteria"/>
</dbReference>